<accession>A0ACC0BMU1</accession>
<dbReference type="EMBL" id="CM044703">
    <property type="protein sequence ID" value="KAI5673899.1"/>
    <property type="molecule type" value="Genomic_DNA"/>
</dbReference>
<proteinExistence type="predicted"/>
<keyword evidence="2" id="KW-1185">Reference proteome</keyword>
<gene>
    <name evidence="1" type="ORF">M9H77_14263</name>
</gene>
<name>A0ACC0BMU1_CATRO</name>
<dbReference type="Proteomes" id="UP001060085">
    <property type="component" value="Linkage Group LG03"/>
</dbReference>
<sequence length="124" mass="14296">MPRGTQISYSATVDLVADDTKELHVSCKMDTFIIIITTERALRYLVLYSIYIKLWCDTCDGRLSKIYAQVDCRRKLVKFSRPSMSILVFQGKRTKRENLFLSGMKLGSCMERISRVPSIFTQQA</sequence>
<protein>
    <submittedName>
        <fullName evidence="1">Uncharacterized protein</fullName>
    </submittedName>
</protein>
<organism evidence="1 2">
    <name type="scientific">Catharanthus roseus</name>
    <name type="common">Madagascar periwinkle</name>
    <name type="synonym">Vinca rosea</name>
    <dbReference type="NCBI Taxonomy" id="4058"/>
    <lineage>
        <taxon>Eukaryota</taxon>
        <taxon>Viridiplantae</taxon>
        <taxon>Streptophyta</taxon>
        <taxon>Embryophyta</taxon>
        <taxon>Tracheophyta</taxon>
        <taxon>Spermatophyta</taxon>
        <taxon>Magnoliopsida</taxon>
        <taxon>eudicotyledons</taxon>
        <taxon>Gunneridae</taxon>
        <taxon>Pentapetalae</taxon>
        <taxon>asterids</taxon>
        <taxon>lamiids</taxon>
        <taxon>Gentianales</taxon>
        <taxon>Apocynaceae</taxon>
        <taxon>Rauvolfioideae</taxon>
        <taxon>Vinceae</taxon>
        <taxon>Catharanthinae</taxon>
        <taxon>Catharanthus</taxon>
    </lineage>
</organism>
<reference evidence="2" key="1">
    <citation type="journal article" date="2023" name="Nat. Plants">
        <title>Single-cell RNA sequencing provides a high-resolution roadmap for understanding the multicellular compartmentation of specialized metabolism.</title>
        <authorList>
            <person name="Sun S."/>
            <person name="Shen X."/>
            <person name="Li Y."/>
            <person name="Li Y."/>
            <person name="Wang S."/>
            <person name="Li R."/>
            <person name="Zhang H."/>
            <person name="Shen G."/>
            <person name="Guo B."/>
            <person name="Wei J."/>
            <person name="Xu J."/>
            <person name="St-Pierre B."/>
            <person name="Chen S."/>
            <person name="Sun C."/>
        </authorList>
    </citation>
    <scope>NUCLEOTIDE SEQUENCE [LARGE SCALE GENOMIC DNA]</scope>
</reference>
<comment type="caution">
    <text evidence="1">The sequence shown here is derived from an EMBL/GenBank/DDBJ whole genome shotgun (WGS) entry which is preliminary data.</text>
</comment>
<evidence type="ECO:0000313" key="2">
    <source>
        <dbReference type="Proteomes" id="UP001060085"/>
    </source>
</evidence>
<evidence type="ECO:0000313" key="1">
    <source>
        <dbReference type="EMBL" id="KAI5673899.1"/>
    </source>
</evidence>